<feature type="transmembrane region" description="Helical" evidence="2">
    <location>
        <begin position="78"/>
        <end position="96"/>
    </location>
</feature>
<dbReference type="EMBL" id="BORS01000012">
    <property type="protein sequence ID" value="GIO43642.1"/>
    <property type="molecule type" value="Genomic_DNA"/>
</dbReference>
<dbReference type="RefSeq" id="WP_301628888.1">
    <property type="nucleotide sequence ID" value="NZ_BORS01000012.1"/>
</dbReference>
<feature type="transmembrane region" description="Helical" evidence="2">
    <location>
        <begin position="50"/>
        <end position="66"/>
    </location>
</feature>
<gene>
    <name evidence="3" type="ORF">J41TS4_34000</name>
</gene>
<name>A0A919Y7S7_9BACL</name>
<feature type="region of interest" description="Disordered" evidence="1">
    <location>
        <begin position="1"/>
        <end position="40"/>
    </location>
</feature>
<evidence type="ECO:0000313" key="4">
    <source>
        <dbReference type="Proteomes" id="UP000678895"/>
    </source>
</evidence>
<feature type="compositionally biased region" description="Basic and acidic residues" evidence="1">
    <location>
        <begin position="1"/>
        <end position="12"/>
    </location>
</feature>
<protein>
    <submittedName>
        <fullName evidence="3">Uncharacterized protein</fullName>
    </submittedName>
</protein>
<dbReference type="Proteomes" id="UP000678895">
    <property type="component" value="Unassembled WGS sequence"/>
</dbReference>
<dbReference type="AlphaFoldDB" id="A0A919Y7S7"/>
<evidence type="ECO:0000256" key="2">
    <source>
        <dbReference type="SAM" id="Phobius"/>
    </source>
</evidence>
<keyword evidence="2" id="KW-0812">Transmembrane</keyword>
<keyword evidence="2" id="KW-1133">Transmembrane helix</keyword>
<proteinExistence type="predicted"/>
<evidence type="ECO:0000313" key="3">
    <source>
        <dbReference type="EMBL" id="GIO43642.1"/>
    </source>
</evidence>
<reference evidence="3" key="1">
    <citation type="submission" date="2021-03" db="EMBL/GenBank/DDBJ databases">
        <title>Antimicrobial resistance genes in bacteria isolated from Japanese honey, and their potential for conferring macrolide and lincosamide resistance in the American foulbrood pathogen Paenibacillus larvae.</title>
        <authorList>
            <person name="Okamoto M."/>
            <person name="Kumagai M."/>
            <person name="Kanamori H."/>
            <person name="Takamatsu D."/>
        </authorList>
    </citation>
    <scope>NUCLEOTIDE SEQUENCE</scope>
    <source>
        <strain evidence="3">J41TS4</strain>
    </source>
</reference>
<evidence type="ECO:0000256" key="1">
    <source>
        <dbReference type="SAM" id="MobiDB-lite"/>
    </source>
</evidence>
<sequence>MGSFDRKVERNQKKMYKSGKGPAVKTRSNRDPRTALGPKGDGEIFKGRKIILPVVLALLAVLYGVIGTVGNTAELSSTIFWLTIVLYLLLALMIFLRRPYLRIDRNWLYTSKYNRDKIIEANNISKIKVSKNRSKITIVPKSKDVNWVFSRSRNLFDTQAMAAHLEQYAKVHHVAFETE</sequence>
<accession>A0A919Y7S7</accession>
<organism evidence="3 4">
    <name type="scientific">Paenibacillus apis</name>
    <dbReference type="NCBI Taxonomy" id="1792174"/>
    <lineage>
        <taxon>Bacteria</taxon>
        <taxon>Bacillati</taxon>
        <taxon>Bacillota</taxon>
        <taxon>Bacilli</taxon>
        <taxon>Bacillales</taxon>
        <taxon>Paenibacillaceae</taxon>
        <taxon>Paenibacillus</taxon>
    </lineage>
</organism>
<comment type="caution">
    <text evidence="3">The sequence shown here is derived from an EMBL/GenBank/DDBJ whole genome shotgun (WGS) entry which is preliminary data.</text>
</comment>
<keyword evidence="2" id="KW-0472">Membrane</keyword>
<keyword evidence="4" id="KW-1185">Reference proteome</keyword>